<keyword evidence="3" id="KW-0804">Transcription</keyword>
<evidence type="ECO:0000313" key="6">
    <source>
        <dbReference type="Proteomes" id="UP000538666"/>
    </source>
</evidence>
<dbReference type="GO" id="GO:0000976">
    <property type="term" value="F:transcription cis-regulatory region binding"/>
    <property type="evidence" value="ECO:0007669"/>
    <property type="project" value="TreeGrafter"/>
</dbReference>
<dbReference type="CDD" id="cd01392">
    <property type="entry name" value="HTH_LacI"/>
    <property type="match status" value="1"/>
</dbReference>
<proteinExistence type="predicted"/>
<comment type="caution">
    <text evidence="5">The sequence shown here is derived from an EMBL/GenBank/DDBJ whole genome shotgun (WGS) entry which is preliminary data.</text>
</comment>
<feature type="domain" description="HTH lacI-type" evidence="4">
    <location>
        <begin position="5"/>
        <end position="59"/>
    </location>
</feature>
<gene>
    <name evidence="5" type="ORF">HNQ77_000189</name>
</gene>
<dbReference type="CDD" id="cd06267">
    <property type="entry name" value="PBP1_LacI_sugar_binding-like"/>
    <property type="match status" value="1"/>
</dbReference>
<evidence type="ECO:0000256" key="1">
    <source>
        <dbReference type="ARBA" id="ARBA00023015"/>
    </source>
</evidence>
<evidence type="ECO:0000256" key="2">
    <source>
        <dbReference type="ARBA" id="ARBA00023125"/>
    </source>
</evidence>
<dbReference type="EMBL" id="JACHEK010000001">
    <property type="protein sequence ID" value="MBB6142251.1"/>
    <property type="molecule type" value="Genomic_DNA"/>
</dbReference>
<dbReference type="PROSITE" id="PS50932">
    <property type="entry name" value="HTH_LACI_2"/>
    <property type="match status" value="1"/>
</dbReference>
<dbReference type="InterPro" id="IPR000843">
    <property type="entry name" value="HTH_LacI"/>
</dbReference>
<sequence>MDRKPTMHDVARAARVGTMTVSRVLNRSAHVSSETAERVYKAIQSLGYRPNEVARALRGLKTRTIGVIVPYLYDPFFATCAHAIGAAAKKKGYSVILATSNEDAEAEGAEAQLMLQRHVDGLVIIPAQSRHSHLTDAEFSKIPVVTLDRPAPDRRFDSVLVQNQSGAKLAVQHLIAEHGHKRVAFIALNRHLHTMKTRYEGYRRAMVEADLEPQASFKCDSQEATAAVIAALLKEKNPPTALMSANNLTMRYILRALLDSGIKVPETLALAGFDDFELAELLHPTLTVVRQPAAELGTVAAGLLFNRLAMERPPQTGKEVVLPVELVVRRSCGCK</sequence>
<dbReference type="InterPro" id="IPR010982">
    <property type="entry name" value="Lambda_DNA-bd_dom_sf"/>
</dbReference>
<dbReference type="SUPFAM" id="SSF53822">
    <property type="entry name" value="Periplasmic binding protein-like I"/>
    <property type="match status" value="1"/>
</dbReference>
<dbReference type="RefSeq" id="WP_050057504.1">
    <property type="nucleotide sequence ID" value="NZ_JACHEK010000001.1"/>
</dbReference>
<evidence type="ECO:0000256" key="3">
    <source>
        <dbReference type="ARBA" id="ARBA00023163"/>
    </source>
</evidence>
<dbReference type="Pfam" id="PF13377">
    <property type="entry name" value="Peripla_BP_3"/>
    <property type="match status" value="1"/>
</dbReference>
<dbReference type="SUPFAM" id="SSF47413">
    <property type="entry name" value="lambda repressor-like DNA-binding domains"/>
    <property type="match status" value="1"/>
</dbReference>
<keyword evidence="6" id="KW-1185">Reference proteome</keyword>
<reference evidence="5 6" key="1">
    <citation type="submission" date="2020-08" db="EMBL/GenBank/DDBJ databases">
        <title>Genomic Encyclopedia of Type Strains, Phase IV (KMG-IV): sequencing the most valuable type-strain genomes for metagenomic binning, comparative biology and taxonomic classification.</title>
        <authorList>
            <person name="Goeker M."/>
        </authorList>
    </citation>
    <scope>NUCLEOTIDE SEQUENCE [LARGE SCALE GENOMIC DNA]</scope>
    <source>
        <strain evidence="5 6">DSM 103733</strain>
    </source>
</reference>
<dbReference type="SMART" id="SM00354">
    <property type="entry name" value="HTH_LACI"/>
    <property type="match status" value="1"/>
</dbReference>
<keyword evidence="2" id="KW-0238">DNA-binding</keyword>
<dbReference type="InterPro" id="IPR028082">
    <property type="entry name" value="Peripla_BP_I"/>
</dbReference>
<accession>A0A841JTG8</accession>
<dbReference type="PROSITE" id="PS00356">
    <property type="entry name" value="HTH_LACI_1"/>
    <property type="match status" value="1"/>
</dbReference>
<dbReference type="AlphaFoldDB" id="A0A841JTG8"/>
<dbReference type="Gene3D" id="1.10.260.40">
    <property type="entry name" value="lambda repressor-like DNA-binding domains"/>
    <property type="match status" value="1"/>
</dbReference>
<dbReference type="PANTHER" id="PTHR30146:SF109">
    <property type="entry name" value="HTH-TYPE TRANSCRIPTIONAL REGULATOR GALS"/>
    <property type="match status" value="1"/>
</dbReference>
<organism evidence="5 6">
    <name type="scientific">Silvibacterium bohemicum</name>
    <dbReference type="NCBI Taxonomy" id="1577686"/>
    <lineage>
        <taxon>Bacteria</taxon>
        <taxon>Pseudomonadati</taxon>
        <taxon>Acidobacteriota</taxon>
        <taxon>Terriglobia</taxon>
        <taxon>Terriglobales</taxon>
        <taxon>Acidobacteriaceae</taxon>
        <taxon>Silvibacterium</taxon>
    </lineage>
</organism>
<dbReference type="GO" id="GO:0003700">
    <property type="term" value="F:DNA-binding transcription factor activity"/>
    <property type="evidence" value="ECO:0007669"/>
    <property type="project" value="TreeGrafter"/>
</dbReference>
<dbReference type="Gene3D" id="3.40.50.2300">
    <property type="match status" value="2"/>
</dbReference>
<protein>
    <submittedName>
        <fullName evidence="5">LacI family transcriptional regulator</fullName>
    </submittedName>
</protein>
<evidence type="ECO:0000259" key="4">
    <source>
        <dbReference type="PROSITE" id="PS50932"/>
    </source>
</evidence>
<keyword evidence="1" id="KW-0805">Transcription regulation</keyword>
<dbReference type="InterPro" id="IPR046335">
    <property type="entry name" value="LacI/GalR-like_sensor"/>
</dbReference>
<dbReference type="Proteomes" id="UP000538666">
    <property type="component" value="Unassembled WGS sequence"/>
</dbReference>
<dbReference type="Pfam" id="PF00356">
    <property type="entry name" value="LacI"/>
    <property type="match status" value="1"/>
</dbReference>
<name>A0A841JTG8_9BACT</name>
<evidence type="ECO:0000313" key="5">
    <source>
        <dbReference type="EMBL" id="MBB6142251.1"/>
    </source>
</evidence>
<dbReference type="PANTHER" id="PTHR30146">
    <property type="entry name" value="LACI-RELATED TRANSCRIPTIONAL REPRESSOR"/>
    <property type="match status" value="1"/>
</dbReference>